<dbReference type="Pfam" id="PF12796">
    <property type="entry name" value="Ank_2"/>
    <property type="match status" value="1"/>
</dbReference>
<dbReference type="KEGG" id="spar:SPRG_17084"/>
<keyword evidence="2" id="KW-1185">Reference proteome</keyword>
<proteinExistence type="predicted"/>
<dbReference type="InterPro" id="IPR036770">
    <property type="entry name" value="Ankyrin_rpt-contain_sf"/>
</dbReference>
<dbReference type="OMA" id="VWRAVCF"/>
<dbReference type="InterPro" id="IPR052050">
    <property type="entry name" value="SecEffector_AnkRepeat"/>
</dbReference>
<dbReference type="VEuPathDB" id="FungiDB:SPRG_17084"/>
<dbReference type="Proteomes" id="UP000030745">
    <property type="component" value="Unassembled WGS sequence"/>
</dbReference>
<name>A0A067BGH2_SAPPC</name>
<gene>
    <name evidence="1" type="ORF">SPRG_17084</name>
</gene>
<sequence length="617" mass="69556">MQNVAAHVLCSSRLLPRICSYQRDALSADGLLRCRSVRLAASYGDEQQADDDLEAADAATFQRWLARHGTATLPLLCVPHLFAYALRCGDIHALQWLVNREVVFWNKATLVLHAVGCHACPCATEQLGPAMAIRASDCVRRAAAKGHVELLRFLFACGFDMVDVWRAVCFGGHLDVARFVVEHRLGVWTSAFVNVAAENGHFELVRYFNTLRVDGVNSHTLALAVRHGDLQTVQALLTHSHLDELSLKTALRDAIQHRRLELVQWLCRQPDARPYLAGALEVATYCCAQAAVQCLRDELSKVLRQQRISSVLLSKELLGLVTSYQPGHDMHTIGLRQLCHRHAIYETTPHQVPEMASYAAYHTLFTAWWARHDKRDLHLLCLPHLFAYAVTYGNMEVIRWLSPRLAPSQRLELLCETAHRCVLSTHQLVGHSVVYADCVAYAAESGHVELLKFLDALGFTMEKVWHRCSYFGHVNVARYAHAHELDGHLPRYVYDATLGGHVAVVQFYHEHGYPGFTEKTIWAAVHSGRVDMVTFVLTHRDEASVREALLTAVETDQVDILKWLCNRPGADRMLDTALQQACLMRSHACIAYLVDELRVTASRTATRLYKRYLQRPT</sequence>
<protein>
    <submittedName>
        <fullName evidence="1">Uncharacterized protein</fullName>
    </submittedName>
</protein>
<organism evidence="1 2">
    <name type="scientific">Saprolegnia parasitica (strain CBS 223.65)</name>
    <dbReference type="NCBI Taxonomy" id="695850"/>
    <lineage>
        <taxon>Eukaryota</taxon>
        <taxon>Sar</taxon>
        <taxon>Stramenopiles</taxon>
        <taxon>Oomycota</taxon>
        <taxon>Saprolegniomycetes</taxon>
        <taxon>Saprolegniales</taxon>
        <taxon>Saprolegniaceae</taxon>
        <taxon>Saprolegnia</taxon>
    </lineage>
</organism>
<dbReference type="Gene3D" id="1.25.40.20">
    <property type="entry name" value="Ankyrin repeat-containing domain"/>
    <property type="match status" value="2"/>
</dbReference>
<reference evidence="1 2" key="1">
    <citation type="journal article" date="2013" name="PLoS Genet.">
        <title>Distinctive expansion of potential virulence genes in the genome of the oomycete fish pathogen Saprolegnia parasitica.</title>
        <authorList>
            <person name="Jiang R.H."/>
            <person name="de Bruijn I."/>
            <person name="Haas B.J."/>
            <person name="Belmonte R."/>
            <person name="Lobach L."/>
            <person name="Christie J."/>
            <person name="van den Ackerveken G."/>
            <person name="Bottin A."/>
            <person name="Bulone V."/>
            <person name="Diaz-Moreno S.M."/>
            <person name="Dumas B."/>
            <person name="Fan L."/>
            <person name="Gaulin E."/>
            <person name="Govers F."/>
            <person name="Grenville-Briggs L.J."/>
            <person name="Horner N.R."/>
            <person name="Levin J.Z."/>
            <person name="Mammella M."/>
            <person name="Meijer H.J."/>
            <person name="Morris P."/>
            <person name="Nusbaum C."/>
            <person name="Oome S."/>
            <person name="Phillips A.J."/>
            <person name="van Rooyen D."/>
            <person name="Rzeszutek E."/>
            <person name="Saraiva M."/>
            <person name="Secombes C.J."/>
            <person name="Seidl M.F."/>
            <person name="Snel B."/>
            <person name="Stassen J.H."/>
            <person name="Sykes S."/>
            <person name="Tripathy S."/>
            <person name="van den Berg H."/>
            <person name="Vega-Arreguin J.C."/>
            <person name="Wawra S."/>
            <person name="Young S.K."/>
            <person name="Zeng Q."/>
            <person name="Dieguez-Uribeondo J."/>
            <person name="Russ C."/>
            <person name="Tyler B.M."/>
            <person name="van West P."/>
        </authorList>
    </citation>
    <scope>NUCLEOTIDE SEQUENCE [LARGE SCALE GENOMIC DNA]</scope>
    <source>
        <strain evidence="1 2">CBS 223.65</strain>
    </source>
</reference>
<dbReference type="EMBL" id="KK583643">
    <property type="protein sequence ID" value="KDO17504.1"/>
    <property type="molecule type" value="Genomic_DNA"/>
</dbReference>
<evidence type="ECO:0000313" key="1">
    <source>
        <dbReference type="EMBL" id="KDO17504.1"/>
    </source>
</evidence>
<accession>A0A067BGH2</accession>
<dbReference type="PANTHER" id="PTHR46586:SF3">
    <property type="entry name" value="ANKYRIN REPEAT-CONTAINING PROTEIN"/>
    <property type="match status" value="1"/>
</dbReference>
<dbReference type="RefSeq" id="XP_012211786.1">
    <property type="nucleotide sequence ID" value="XM_012356396.1"/>
</dbReference>
<dbReference type="OrthoDB" id="70387at2759"/>
<evidence type="ECO:0000313" key="2">
    <source>
        <dbReference type="Proteomes" id="UP000030745"/>
    </source>
</evidence>
<dbReference type="GeneID" id="24138647"/>
<dbReference type="InterPro" id="IPR002110">
    <property type="entry name" value="Ankyrin_rpt"/>
</dbReference>
<dbReference type="AlphaFoldDB" id="A0A067BGH2"/>
<dbReference type="PANTHER" id="PTHR46586">
    <property type="entry name" value="ANKYRIN REPEAT-CONTAINING PROTEIN"/>
    <property type="match status" value="1"/>
</dbReference>
<dbReference type="SUPFAM" id="SSF48403">
    <property type="entry name" value="Ankyrin repeat"/>
    <property type="match status" value="2"/>
</dbReference>